<dbReference type="GO" id="GO:0005634">
    <property type="term" value="C:nucleus"/>
    <property type="evidence" value="ECO:0007669"/>
    <property type="project" value="TreeGrafter"/>
</dbReference>
<dbReference type="GO" id="GO:0005737">
    <property type="term" value="C:cytoplasm"/>
    <property type="evidence" value="ECO:0007669"/>
    <property type="project" value="TreeGrafter"/>
</dbReference>
<feature type="domain" description="Serine hydrolase" evidence="3">
    <location>
        <begin position="17"/>
        <end position="229"/>
    </location>
</feature>
<dbReference type="InterPro" id="IPR005645">
    <property type="entry name" value="FSH-like_dom"/>
</dbReference>
<reference evidence="4 5" key="1">
    <citation type="submission" date="2019-01" db="EMBL/GenBank/DDBJ databases">
        <authorList>
            <person name="Sayadi A."/>
        </authorList>
    </citation>
    <scope>NUCLEOTIDE SEQUENCE [LARGE SCALE GENOMIC DNA]</scope>
</reference>
<comment type="similarity">
    <text evidence="1">Belongs to the LovG family.</text>
</comment>
<keyword evidence="5" id="KW-1185">Reference proteome</keyword>
<accession>A0A653BJR4</accession>
<name>A0A653BJR4_CALMS</name>
<gene>
    <name evidence="4" type="ORF">CALMAC_LOCUS1430</name>
</gene>
<evidence type="ECO:0000256" key="1">
    <source>
        <dbReference type="ARBA" id="ARBA00005863"/>
    </source>
</evidence>
<dbReference type="Proteomes" id="UP000410492">
    <property type="component" value="Unassembled WGS sequence"/>
</dbReference>
<keyword evidence="2" id="KW-0378">Hydrolase</keyword>
<evidence type="ECO:0000313" key="4">
    <source>
        <dbReference type="EMBL" id="VEN35535.1"/>
    </source>
</evidence>
<dbReference type="GO" id="GO:0016787">
    <property type="term" value="F:hydrolase activity"/>
    <property type="evidence" value="ECO:0007669"/>
    <property type="project" value="UniProtKB-KW"/>
</dbReference>
<dbReference type="SUPFAM" id="SSF53474">
    <property type="entry name" value="alpha/beta-Hydrolases"/>
    <property type="match status" value="1"/>
</dbReference>
<dbReference type="PANTHER" id="PTHR48070">
    <property type="entry name" value="ESTERASE OVCA2"/>
    <property type="match status" value="1"/>
</dbReference>
<dbReference type="PANTHER" id="PTHR48070:SF6">
    <property type="entry name" value="ESTERASE OVCA2"/>
    <property type="match status" value="1"/>
</dbReference>
<dbReference type="InterPro" id="IPR050593">
    <property type="entry name" value="LovG"/>
</dbReference>
<proteinExistence type="inferred from homology"/>
<evidence type="ECO:0000259" key="3">
    <source>
        <dbReference type="Pfam" id="PF03959"/>
    </source>
</evidence>
<dbReference type="Pfam" id="PF03959">
    <property type="entry name" value="FSH1"/>
    <property type="match status" value="1"/>
</dbReference>
<dbReference type="Gene3D" id="3.40.50.1820">
    <property type="entry name" value="alpha/beta hydrolase"/>
    <property type="match status" value="1"/>
</dbReference>
<dbReference type="InterPro" id="IPR029058">
    <property type="entry name" value="AB_hydrolase_fold"/>
</dbReference>
<dbReference type="FunFam" id="3.40.50.1820:FF:000073">
    <property type="entry name" value="esterase OVCA2 isoform X6"/>
    <property type="match status" value="1"/>
</dbReference>
<dbReference type="GO" id="GO:0032526">
    <property type="term" value="P:response to retinoic acid"/>
    <property type="evidence" value="ECO:0007669"/>
    <property type="project" value="TreeGrafter"/>
</dbReference>
<organism evidence="4 5">
    <name type="scientific">Callosobruchus maculatus</name>
    <name type="common">Southern cowpea weevil</name>
    <name type="synonym">Pulse bruchid</name>
    <dbReference type="NCBI Taxonomy" id="64391"/>
    <lineage>
        <taxon>Eukaryota</taxon>
        <taxon>Metazoa</taxon>
        <taxon>Ecdysozoa</taxon>
        <taxon>Arthropoda</taxon>
        <taxon>Hexapoda</taxon>
        <taxon>Insecta</taxon>
        <taxon>Pterygota</taxon>
        <taxon>Neoptera</taxon>
        <taxon>Endopterygota</taxon>
        <taxon>Coleoptera</taxon>
        <taxon>Polyphaga</taxon>
        <taxon>Cucujiformia</taxon>
        <taxon>Chrysomeloidea</taxon>
        <taxon>Chrysomelidae</taxon>
        <taxon>Bruchinae</taxon>
        <taxon>Bruchini</taxon>
        <taxon>Callosobruchus</taxon>
    </lineage>
</organism>
<dbReference type="AlphaFoldDB" id="A0A653BJR4"/>
<sequence length="254" mass="29130">MDYNPQIEQKCCSEDSMSQKLKVLAIHGYRQNGEKFREKTGKFRKTVRKWAQFTFITAPHKVIPVDDSNDLNKSQEPDIEQSQDEELYAWFFNRDDNTYRGIRDGGPAIGFEESVKLIEQIFTEEGPFDGLVGFSQGACFVGLLCAMQQRGLTKFNFGFAVLAAGFKSECFPHLKYYSDRINLPSLHIFGENDKINPTESSEALSNCFEDPVIVRHPDGHYLPASAAEKPQYRKFFELQLLRKQCTEQQVEKTV</sequence>
<protein>
    <recommendedName>
        <fullName evidence="3">Serine hydrolase domain-containing protein</fullName>
    </recommendedName>
</protein>
<evidence type="ECO:0000256" key="2">
    <source>
        <dbReference type="ARBA" id="ARBA00022801"/>
    </source>
</evidence>
<dbReference type="OrthoDB" id="414698at2759"/>
<dbReference type="EMBL" id="CAACVG010001682">
    <property type="protein sequence ID" value="VEN35535.1"/>
    <property type="molecule type" value="Genomic_DNA"/>
</dbReference>
<evidence type="ECO:0000313" key="5">
    <source>
        <dbReference type="Proteomes" id="UP000410492"/>
    </source>
</evidence>